<keyword evidence="1" id="KW-1133">Transmembrane helix</keyword>
<accession>A0AA41PWM5</accession>
<proteinExistence type="predicted"/>
<evidence type="ECO:0000313" key="2">
    <source>
        <dbReference type="EMBL" id="MCF2526209.1"/>
    </source>
</evidence>
<dbReference type="Proteomes" id="UP001165378">
    <property type="component" value="Unassembled WGS sequence"/>
</dbReference>
<protein>
    <submittedName>
        <fullName evidence="2">Uncharacterized protein</fullName>
    </submittedName>
</protein>
<keyword evidence="1" id="KW-0472">Membrane</keyword>
<name>A0AA41PWM5_9ACTN</name>
<evidence type="ECO:0000256" key="1">
    <source>
        <dbReference type="SAM" id="Phobius"/>
    </source>
</evidence>
<reference evidence="2" key="1">
    <citation type="submission" date="2022-01" db="EMBL/GenBank/DDBJ databases">
        <title>Genome-Based Taxonomic Classification of the Phylum Actinobacteria.</title>
        <authorList>
            <person name="Gao Y."/>
        </authorList>
    </citation>
    <scope>NUCLEOTIDE SEQUENCE</scope>
    <source>
        <strain evidence="2">KLBMP 8922</strain>
    </source>
</reference>
<keyword evidence="3" id="KW-1185">Reference proteome</keyword>
<organism evidence="2 3">
    <name type="scientific">Yinghuangia soli</name>
    <dbReference type="NCBI Taxonomy" id="2908204"/>
    <lineage>
        <taxon>Bacteria</taxon>
        <taxon>Bacillati</taxon>
        <taxon>Actinomycetota</taxon>
        <taxon>Actinomycetes</taxon>
        <taxon>Kitasatosporales</taxon>
        <taxon>Streptomycetaceae</taxon>
        <taxon>Yinghuangia</taxon>
    </lineage>
</organism>
<dbReference type="EMBL" id="JAKFHA010000001">
    <property type="protein sequence ID" value="MCF2526209.1"/>
    <property type="molecule type" value="Genomic_DNA"/>
</dbReference>
<gene>
    <name evidence="2" type="ORF">LZ495_03095</name>
</gene>
<dbReference type="RefSeq" id="WP_235050259.1">
    <property type="nucleotide sequence ID" value="NZ_JAKFHA010000001.1"/>
</dbReference>
<sequence length="146" mass="16402">MTRGLAVFAVAATGLWLLGEAGPDLPAHQRNQMLAVSATPFLIALGARVNSVRIRRTLSRHPWRPLVGRFESGGSWRHAGVTITDPVTGATYRLNVLGMGPRHEELLGAKLWYAGDPRRHVLLSRPGGREIFWVRNPRIFRRRRPR</sequence>
<dbReference type="AlphaFoldDB" id="A0AA41PWM5"/>
<comment type="caution">
    <text evidence="2">The sequence shown here is derived from an EMBL/GenBank/DDBJ whole genome shotgun (WGS) entry which is preliminary data.</text>
</comment>
<evidence type="ECO:0000313" key="3">
    <source>
        <dbReference type="Proteomes" id="UP001165378"/>
    </source>
</evidence>
<feature type="transmembrane region" description="Helical" evidence="1">
    <location>
        <begin position="31"/>
        <end position="50"/>
    </location>
</feature>
<keyword evidence="1" id="KW-0812">Transmembrane</keyword>